<dbReference type="InterPro" id="IPR027417">
    <property type="entry name" value="P-loop_NTPase"/>
</dbReference>
<keyword evidence="10" id="KW-0325">Glycoprotein</keyword>
<keyword evidence="3" id="KW-0813">Transport</keyword>
<dbReference type="InterPro" id="IPR017871">
    <property type="entry name" value="ABC_transporter-like_CS"/>
</dbReference>
<feature type="transmembrane region" description="Helical" evidence="11">
    <location>
        <begin position="37"/>
        <end position="55"/>
    </location>
</feature>
<reference evidence="14 15" key="1">
    <citation type="submission" date="2018-06" db="EMBL/GenBank/DDBJ databases">
        <title>Genome analysis of cellulolytic fungus Trichoderma lentiforme CFAM-422.</title>
        <authorList>
            <person name="Steindorff A.S."/>
            <person name="Formighieri E.F."/>
            <person name="Midorikawa G.E.O."/>
            <person name="Tamietti M.S."/>
            <person name="Ramos E.Z."/>
            <person name="Silva A.S."/>
            <person name="Bon E.P.S."/>
            <person name="Mendes T.D."/>
            <person name="Damaso M.C.T."/>
            <person name="Favaro L.C.L."/>
        </authorList>
    </citation>
    <scope>NUCLEOTIDE SEQUENCE [LARGE SCALE GENOMIC DNA]</scope>
    <source>
        <strain evidence="14 15">CFAM-422</strain>
    </source>
</reference>
<dbReference type="Pfam" id="PF00664">
    <property type="entry name" value="ABC_membrane"/>
    <property type="match status" value="1"/>
</dbReference>
<keyword evidence="15" id="KW-1185">Reference proteome</keyword>
<dbReference type="GO" id="GO:0016887">
    <property type="term" value="F:ATP hydrolysis activity"/>
    <property type="evidence" value="ECO:0007669"/>
    <property type="project" value="InterPro"/>
</dbReference>
<dbReference type="InterPro" id="IPR036640">
    <property type="entry name" value="ABC1_TM_sf"/>
</dbReference>
<feature type="transmembrane region" description="Helical" evidence="11">
    <location>
        <begin position="396"/>
        <end position="411"/>
    </location>
</feature>
<evidence type="ECO:0000256" key="9">
    <source>
        <dbReference type="ARBA" id="ARBA00023136"/>
    </source>
</evidence>
<dbReference type="GO" id="GO:0140359">
    <property type="term" value="F:ABC-type transporter activity"/>
    <property type="evidence" value="ECO:0007669"/>
    <property type="project" value="InterPro"/>
</dbReference>
<dbReference type="InterPro" id="IPR056227">
    <property type="entry name" value="TMD0_ABC"/>
</dbReference>
<dbReference type="Gene3D" id="3.40.50.300">
    <property type="entry name" value="P-loop containing nucleotide triphosphate hydrolases"/>
    <property type="match status" value="2"/>
</dbReference>
<keyword evidence="7" id="KW-0067">ATP-binding</keyword>
<dbReference type="InterPro" id="IPR044726">
    <property type="entry name" value="ABCC_6TM_D2"/>
</dbReference>
<feature type="transmembrane region" description="Helical" evidence="11">
    <location>
        <begin position="494"/>
        <end position="516"/>
    </location>
</feature>
<feature type="transmembrane region" description="Helical" evidence="11">
    <location>
        <begin position="1143"/>
        <end position="1164"/>
    </location>
</feature>
<dbReference type="EMBL" id="QLNT01000008">
    <property type="protein sequence ID" value="KAF3072666.1"/>
    <property type="molecule type" value="Genomic_DNA"/>
</dbReference>
<evidence type="ECO:0000256" key="8">
    <source>
        <dbReference type="ARBA" id="ARBA00022989"/>
    </source>
</evidence>
<comment type="subcellular location">
    <subcellularLocation>
        <location evidence="1">Cell membrane</location>
        <topology evidence="1">Multi-pass membrane protein</topology>
    </subcellularLocation>
</comment>
<feature type="domain" description="ABC transmembrane type-1" evidence="13">
    <location>
        <begin position="288"/>
        <end position="562"/>
    </location>
</feature>
<keyword evidence="9 11" id="KW-0472">Membrane</keyword>
<organism evidence="14 15">
    <name type="scientific">Trichoderma lentiforme</name>
    <dbReference type="NCBI Taxonomy" id="1567552"/>
    <lineage>
        <taxon>Eukaryota</taxon>
        <taxon>Fungi</taxon>
        <taxon>Dikarya</taxon>
        <taxon>Ascomycota</taxon>
        <taxon>Pezizomycotina</taxon>
        <taxon>Sordariomycetes</taxon>
        <taxon>Hypocreomycetidae</taxon>
        <taxon>Hypocreales</taxon>
        <taxon>Hypocreaceae</taxon>
        <taxon>Trichoderma</taxon>
    </lineage>
</organism>
<gene>
    <name evidence="14" type="ORF">CFAM422_005160</name>
</gene>
<name>A0A9P4XF23_9HYPO</name>
<dbReference type="InterPro" id="IPR003593">
    <property type="entry name" value="AAA+_ATPase"/>
</dbReference>
<dbReference type="Gene3D" id="1.20.1560.10">
    <property type="entry name" value="ABC transporter type 1, transmembrane domain"/>
    <property type="match status" value="2"/>
</dbReference>
<feature type="transmembrane region" description="Helical" evidence="11">
    <location>
        <begin position="75"/>
        <end position="94"/>
    </location>
</feature>
<comment type="similarity">
    <text evidence="2">Belongs to the ABC transporter superfamily. ABCC family. Conjugate transporter (TC 3.A.1.208) subfamily.</text>
</comment>
<feature type="transmembrane region" description="Helical" evidence="11">
    <location>
        <begin position="417"/>
        <end position="439"/>
    </location>
</feature>
<dbReference type="FunFam" id="1.20.1560.10:FF:000066">
    <property type="entry name" value="ABC multidrug transporter (Eurofung)"/>
    <property type="match status" value="1"/>
</dbReference>
<evidence type="ECO:0000313" key="14">
    <source>
        <dbReference type="EMBL" id="KAF3072666.1"/>
    </source>
</evidence>
<feature type="transmembrane region" description="Helical" evidence="11">
    <location>
        <begin position="953"/>
        <end position="982"/>
    </location>
</feature>
<evidence type="ECO:0000256" key="2">
    <source>
        <dbReference type="ARBA" id="ARBA00009726"/>
    </source>
</evidence>
<accession>A0A9P4XF23</accession>
<dbReference type="InterPro" id="IPR044746">
    <property type="entry name" value="ABCC_6TM_D1"/>
</dbReference>
<keyword evidence="6" id="KW-0547">Nucleotide-binding</keyword>
<dbReference type="InterPro" id="IPR003439">
    <property type="entry name" value="ABC_transporter-like_ATP-bd"/>
</dbReference>
<feature type="domain" description="ABC transmembrane type-1" evidence="13">
    <location>
        <begin position="924"/>
        <end position="1201"/>
    </location>
</feature>
<dbReference type="PROSITE" id="PS00211">
    <property type="entry name" value="ABC_TRANSPORTER_1"/>
    <property type="match status" value="2"/>
</dbReference>
<evidence type="ECO:0000259" key="12">
    <source>
        <dbReference type="PROSITE" id="PS50893"/>
    </source>
</evidence>
<keyword evidence="4" id="KW-1003">Cell membrane</keyword>
<feature type="transmembrane region" description="Helical" evidence="11">
    <location>
        <begin position="904"/>
        <end position="929"/>
    </location>
</feature>
<keyword evidence="8 11" id="KW-1133">Transmembrane helix</keyword>
<dbReference type="Pfam" id="PF24357">
    <property type="entry name" value="TMD0_ABC"/>
    <property type="match status" value="1"/>
</dbReference>
<evidence type="ECO:0000256" key="7">
    <source>
        <dbReference type="ARBA" id="ARBA00022840"/>
    </source>
</evidence>
<comment type="caution">
    <text evidence="14">The sequence shown here is derived from an EMBL/GenBank/DDBJ whole genome shotgun (WGS) entry which is preliminary data.</text>
</comment>
<feature type="transmembrane region" description="Helical" evidence="11">
    <location>
        <begin position="268"/>
        <end position="301"/>
    </location>
</feature>
<feature type="transmembrane region" description="Helical" evidence="11">
    <location>
        <begin position="1056"/>
        <end position="1074"/>
    </location>
</feature>
<feature type="transmembrane region" description="Helical" evidence="11">
    <location>
        <begin position="536"/>
        <end position="554"/>
    </location>
</feature>
<evidence type="ECO:0000256" key="5">
    <source>
        <dbReference type="ARBA" id="ARBA00022692"/>
    </source>
</evidence>
<dbReference type="InterPro" id="IPR050173">
    <property type="entry name" value="ABC_transporter_C-like"/>
</dbReference>
<evidence type="ECO:0000256" key="10">
    <source>
        <dbReference type="ARBA" id="ARBA00023180"/>
    </source>
</evidence>
<evidence type="ECO:0000259" key="13">
    <source>
        <dbReference type="PROSITE" id="PS50929"/>
    </source>
</evidence>
<dbReference type="GO" id="GO:0005886">
    <property type="term" value="C:plasma membrane"/>
    <property type="evidence" value="ECO:0007669"/>
    <property type="project" value="UniProtKB-SubCell"/>
</dbReference>
<dbReference type="FunFam" id="3.40.50.300:FF:002145">
    <property type="entry name" value="ABC transporter (MsbA subfamily)"/>
    <property type="match status" value="1"/>
</dbReference>
<dbReference type="SMART" id="SM00382">
    <property type="entry name" value="AAA"/>
    <property type="match status" value="2"/>
</dbReference>
<evidence type="ECO:0000256" key="6">
    <source>
        <dbReference type="ARBA" id="ARBA00022741"/>
    </source>
</evidence>
<feature type="transmembrane region" description="Helical" evidence="11">
    <location>
        <begin position="1027"/>
        <end position="1050"/>
    </location>
</feature>
<dbReference type="Pfam" id="PF00005">
    <property type="entry name" value="ABC_tran"/>
    <property type="match status" value="2"/>
</dbReference>
<proteinExistence type="inferred from homology"/>
<evidence type="ECO:0000256" key="11">
    <source>
        <dbReference type="SAM" id="Phobius"/>
    </source>
</evidence>
<feature type="transmembrane region" description="Helical" evidence="11">
    <location>
        <begin position="162"/>
        <end position="185"/>
    </location>
</feature>
<dbReference type="PANTHER" id="PTHR24223:SF399">
    <property type="entry name" value="ABC TRANSPORTER ATNG"/>
    <property type="match status" value="1"/>
</dbReference>
<dbReference type="PROSITE" id="PS50929">
    <property type="entry name" value="ABC_TM1F"/>
    <property type="match status" value="2"/>
</dbReference>
<evidence type="ECO:0000256" key="4">
    <source>
        <dbReference type="ARBA" id="ARBA00022475"/>
    </source>
</evidence>
<dbReference type="SUPFAM" id="SSF90123">
    <property type="entry name" value="ABC transporter transmembrane region"/>
    <property type="match status" value="2"/>
</dbReference>
<dbReference type="CDD" id="cd18579">
    <property type="entry name" value="ABC_6TM_ABCC_D1"/>
    <property type="match status" value="1"/>
</dbReference>
<keyword evidence="5 11" id="KW-0812">Transmembrane</keyword>
<protein>
    <submittedName>
        <fullName evidence="14">Metal resistance protein YCF1</fullName>
    </submittedName>
</protein>
<dbReference type="InterPro" id="IPR011527">
    <property type="entry name" value="ABC1_TM_dom"/>
</dbReference>
<dbReference type="FunFam" id="1.20.1560.10:FF:000055">
    <property type="entry name" value="ABC multidrug transporter (Eurofung)"/>
    <property type="match status" value="1"/>
</dbReference>
<sequence length="1481" mass="161807">MNISTPLCAPTADAAFGPVVDAACRDGFDFTLVFEQSIFVLLPASLLVLAAPLRLIQLRKSPIKVVDHVSRVIKLSVVGCLAALQLVLIALWATHDGPARLNSVSVAAACVSFASSLMSCALSYFEHGRSLGPSSLLNVFLLVSLLLDAAVLRTVWLSLSTVAASASIRAVLTASFGLKTALLVLEAREKSGHVVGRQTLAPEETSGLYSRAVFAWVAPLLRTGFQRLLRPADLFPLDEKMSSSGLNERFWWHWRKASPSTQANKHRLIFCCIVTLRSAIISVIVPRLFLLAFTICQPLVLTRFLGFLNDETQSVNVGYGLIGAYGLVYLGIAATQALYWHQNGRCVTMLRGVLVSAVFSKVTEVSIVAVDDSAALTLMSSDVDVIGRAMRQIHEFWANVFQIAIATWLLSKQIGYAAAGPIIVSVLSLGATMFVSPLAQRYQVGWLEKTQKRVGITSAMIGHIKSIKMSGLSKHLSDTIASLRVQEITASKPFRVVGAVTSSVAQVPLLLSPVLAFAMFQGITAATGEVLDATRMFAALSLITLLAQPLFWIFEVVLDMSAAFGAFDRIQKFLVSSTRDEYRTVETANIIDSTTVHTGEEAGLIELEALRSRNSHVSSSSLTATSVEVEDATFAWASDRQVLNNISFSLNRGQFALLIGPVASGKTTLLKGLLGEVPHCKGKVFLASSGLSWCEQTPWILNQSIRDNITGYSHFDQDLYDQTIKACELEEDFRQLPQGDFTSVGSKGLALSGGQKQRVALARAVYSRPRIALFDDIFSGLDNATSQRIFRNLFSSTGLFRRWGTTVVLATQTVEFLASADIIIALSREGKIIEQGSFSQLLASDGYVQSLAAKRAIASSPEVYQDEVISESRAEATAPKVEYKAKQVEIKDDKRRQLGDSTVYKYYFGSIGPIFIITLLSLEIVWAFLQSFPTVWLKFWTDSNSQGHTQTGLYLGVFSAMQVIGVLWFALLIWFVLVVIAAKSGVSLHHRLLSAVVSAPLSLFTTTDLGSITTRFSQDIGILDNNLPLALVVTIASYIYTGFFGVLARAGLLAASSYYVAISFPFLGALYYFLQRGYLRTSRQLRLLDLEEKAPVYTQFMETLSGISTIRAFGWQNQAILKNQQLVDQSQKPFYLLIMVQRWLVLVLDLTTTALALLIVGFSVKLRGSVSVGLTGVSLVQLITMSETLNMLIQFWTSIETSIGAVARIKQFAEETPNESLPGEDQEVPANWPDKGHVVIQALEASYDENDGIKALDGVTLDLKPGDKTAIVGRTGSGKSSLLLALLRLLDPSSGTLSIDSVLLSTIPRETIRSRIITVSQDQFVLPGTIRHNIDPSASYTDNAIVEALRAVDLWTVIDSRGGLDATFEEDMLSHGQKQLFFLARAVLKKDCGKVVLLDEASSSLDKETEQMVRTTINTHFKSHTVISIAHHLETILDFDRVVVMDKGRVVEVGPPRELLQSAGHGKFKALWEANKRGALN</sequence>
<dbReference type="SUPFAM" id="SSF52540">
    <property type="entry name" value="P-loop containing nucleoside triphosphate hydrolases"/>
    <property type="match status" value="2"/>
</dbReference>
<feature type="transmembrane region" description="Helical" evidence="11">
    <location>
        <begin position="321"/>
        <end position="341"/>
    </location>
</feature>
<dbReference type="GO" id="GO:0005524">
    <property type="term" value="F:ATP binding"/>
    <property type="evidence" value="ECO:0007669"/>
    <property type="project" value="UniProtKB-KW"/>
</dbReference>
<dbReference type="CDD" id="cd03250">
    <property type="entry name" value="ABCC_MRP_domain1"/>
    <property type="match status" value="1"/>
</dbReference>
<feature type="domain" description="ABC transporter" evidence="12">
    <location>
        <begin position="627"/>
        <end position="854"/>
    </location>
</feature>
<evidence type="ECO:0000256" key="3">
    <source>
        <dbReference type="ARBA" id="ARBA00022448"/>
    </source>
</evidence>
<evidence type="ECO:0000313" key="15">
    <source>
        <dbReference type="Proteomes" id="UP000801864"/>
    </source>
</evidence>
<feature type="transmembrane region" description="Helical" evidence="11">
    <location>
        <begin position="137"/>
        <end position="156"/>
    </location>
</feature>
<dbReference type="PANTHER" id="PTHR24223">
    <property type="entry name" value="ATP-BINDING CASSETTE SUB-FAMILY C"/>
    <property type="match status" value="1"/>
</dbReference>
<dbReference type="Proteomes" id="UP000801864">
    <property type="component" value="Unassembled WGS sequence"/>
</dbReference>
<feature type="domain" description="ABC transporter" evidence="12">
    <location>
        <begin position="1240"/>
        <end position="1472"/>
    </location>
</feature>
<feature type="transmembrane region" description="Helical" evidence="11">
    <location>
        <begin position="106"/>
        <end position="125"/>
    </location>
</feature>
<dbReference type="PROSITE" id="PS50893">
    <property type="entry name" value="ABC_TRANSPORTER_2"/>
    <property type="match status" value="2"/>
</dbReference>
<dbReference type="CDD" id="cd18580">
    <property type="entry name" value="ABC_6TM_ABCC_D2"/>
    <property type="match status" value="1"/>
</dbReference>
<evidence type="ECO:0000256" key="1">
    <source>
        <dbReference type="ARBA" id="ARBA00004651"/>
    </source>
</evidence>